<evidence type="ECO:0000313" key="2">
    <source>
        <dbReference type="EMBL" id="NTY63754.1"/>
    </source>
</evidence>
<proteinExistence type="predicted"/>
<reference evidence="2 3" key="1">
    <citation type="submission" date="2019-05" db="EMBL/GenBank/DDBJ databases">
        <title>Mycolicibacterium sphagni ENV482 genome assembly.</title>
        <authorList>
            <person name="Chen W."/>
            <person name="Faulkner N.W."/>
            <person name="Hyman M.R."/>
        </authorList>
    </citation>
    <scope>NUCLEOTIDE SEQUENCE [LARGE SCALE GENOMIC DNA]</scope>
    <source>
        <strain evidence="2 3">ENV482</strain>
    </source>
</reference>
<organism evidence="2 3">
    <name type="scientific">Mycolicibacterium sphagni</name>
    <dbReference type="NCBI Taxonomy" id="1786"/>
    <lineage>
        <taxon>Bacteria</taxon>
        <taxon>Bacillati</taxon>
        <taxon>Actinomycetota</taxon>
        <taxon>Actinomycetes</taxon>
        <taxon>Mycobacteriales</taxon>
        <taxon>Mycobacteriaceae</taxon>
        <taxon>Mycolicibacterium</taxon>
    </lineage>
</organism>
<dbReference type="EMBL" id="VBSB01000035">
    <property type="protein sequence ID" value="NTY63754.1"/>
    <property type="molecule type" value="Genomic_DNA"/>
</dbReference>
<keyword evidence="3" id="KW-1185">Reference proteome</keyword>
<gene>
    <name evidence="2" type="ORF">FEG63_29975</name>
</gene>
<feature type="compositionally biased region" description="Polar residues" evidence="1">
    <location>
        <begin position="23"/>
        <end position="45"/>
    </location>
</feature>
<evidence type="ECO:0000256" key="1">
    <source>
        <dbReference type="SAM" id="MobiDB-lite"/>
    </source>
</evidence>
<comment type="caution">
    <text evidence="2">The sequence shown here is derived from an EMBL/GenBank/DDBJ whole genome shotgun (WGS) entry which is preliminary data.</text>
</comment>
<feature type="compositionally biased region" description="Polar residues" evidence="1">
    <location>
        <begin position="52"/>
        <end position="63"/>
    </location>
</feature>
<accession>A0ABX2K3V9</accession>
<feature type="region of interest" description="Disordered" evidence="1">
    <location>
        <begin position="17"/>
        <end position="63"/>
    </location>
</feature>
<dbReference type="Proteomes" id="UP000708347">
    <property type="component" value="Unassembled WGS sequence"/>
</dbReference>
<evidence type="ECO:0000313" key="3">
    <source>
        <dbReference type="Proteomes" id="UP000708347"/>
    </source>
</evidence>
<sequence>MTTTTLEVLKTPMANRAADRWSTGISLKSATHPTHSSTKCPSTNDPMRDLQWVSSEPTTSSWS</sequence>
<protein>
    <submittedName>
        <fullName evidence="2">Uncharacterized protein</fullName>
    </submittedName>
</protein>
<name>A0ABX2K3V9_9MYCO</name>